<protein>
    <submittedName>
        <fullName evidence="1">Uncharacterized protein</fullName>
    </submittedName>
</protein>
<sequence length="43" mass="4940">MGNGCYDLDGRCVNCKKLHPCDCETEQDEQDKMQQRNMLFGQG</sequence>
<dbReference type="AlphaFoldDB" id="X1IAN2"/>
<dbReference type="EMBL" id="BARU01041872">
    <property type="protein sequence ID" value="GAH78762.1"/>
    <property type="molecule type" value="Genomic_DNA"/>
</dbReference>
<comment type="caution">
    <text evidence="1">The sequence shown here is derived from an EMBL/GenBank/DDBJ whole genome shotgun (WGS) entry which is preliminary data.</text>
</comment>
<organism evidence="1">
    <name type="scientific">marine sediment metagenome</name>
    <dbReference type="NCBI Taxonomy" id="412755"/>
    <lineage>
        <taxon>unclassified sequences</taxon>
        <taxon>metagenomes</taxon>
        <taxon>ecological metagenomes</taxon>
    </lineage>
</organism>
<gene>
    <name evidence="1" type="ORF">S03H2_64456</name>
</gene>
<proteinExistence type="predicted"/>
<accession>X1IAN2</accession>
<reference evidence="1" key="1">
    <citation type="journal article" date="2014" name="Front. Microbiol.">
        <title>High frequency of phylogenetically diverse reductive dehalogenase-homologous genes in deep subseafloor sedimentary metagenomes.</title>
        <authorList>
            <person name="Kawai M."/>
            <person name="Futagami T."/>
            <person name="Toyoda A."/>
            <person name="Takaki Y."/>
            <person name="Nishi S."/>
            <person name="Hori S."/>
            <person name="Arai W."/>
            <person name="Tsubouchi T."/>
            <person name="Morono Y."/>
            <person name="Uchiyama I."/>
            <person name="Ito T."/>
            <person name="Fujiyama A."/>
            <person name="Inagaki F."/>
            <person name="Takami H."/>
        </authorList>
    </citation>
    <scope>NUCLEOTIDE SEQUENCE</scope>
    <source>
        <strain evidence="1">Expedition CK06-06</strain>
    </source>
</reference>
<evidence type="ECO:0000313" key="1">
    <source>
        <dbReference type="EMBL" id="GAH78762.1"/>
    </source>
</evidence>
<name>X1IAN2_9ZZZZ</name>